<feature type="coiled-coil region" evidence="1">
    <location>
        <begin position="1813"/>
        <end position="1840"/>
    </location>
</feature>
<feature type="compositionally biased region" description="Low complexity" evidence="2">
    <location>
        <begin position="1193"/>
        <end position="1209"/>
    </location>
</feature>
<feature type="compositionally biased region" description="Acidic residues" evidence="2">
    <location>
        <begin position="1289"/>
        <end position="1301"/>
    </location>
</feature>
<gene>
    <name evidence="3" type="ORF">BLNAU_17858</name>
</gene>
<feature type="region of interest" description="Disordered" evidence="2">
    <location>
        <begin position="700"/>
        <end position="739"/>
    </location>
</feature>
<sequence length="4014" mass="448191">MELQNSSASLPVLNSLLCAFSSQCEQLWNDAQTLSQLKRRTDSLEKGTWQQKTVDTKVTHACTNCTKPLSADFRYTINEFKNLIFDELTDTLKLIRHYTDDLIPSAKLSVYSSQIDLHMHINEVGSGMFKSITWTSQSQDGKDTTQIPSLTRQFDQTEIQTLLLHTLSLLSNERMQNHSLWTQFNLFQNRQLSNTFQAKIDNSPHFFARNTIRSLAKQFLTCLSLSAFSYPFSQINSQQTDTPFFDLPHSRLLSLAITSTPNSSEWMTTFLPSLSLFFTQTGKTLGVTDNDNIGLVLSVTEYLLSCFITSLSSFSATLALFPQQPQGFSPTEKDELEILETLGIHTFLSTVLFNPTFVKALTTQEQLQEHAELSYLSQEYLLGLLCATIDPSLPPLHTSPLSVAVTIAVHISHRLTSSLCCQFNALSTTLFSILSDTLFYSHVHCQSLDAEKADMSLSSHLFSILVSHSFQALVNSCSPSLFQLMFSSSTQKITPITFSSFPSSAIFSSLSLPPLSVVLSSFFGVHSNASFHSINSSISSFIATGALPQPLLSSLLKDQTAEWSHGQRSNILSSFLSVYVAEMLKQGWSDQRLICTQIEHKLNREAEEEFKQKAINEDRMNQKSVMARRQSLSQQRDAEIIERSANNRQLNHDLFMEFSKVVLSICGDNLTSSFAMSFVPVLLLHLLHRHAFLTSTEIDRTDQEEDQKNRQQWKQASKVTDKSGKQQGKDSSQSEENARINSRKETLLSMLCGLIELKPDILDGLISFCAHTFDLFSQMTESASAKTDHKTATTDFGATLQLYQQNLSKEWDVFSLFLLDSTRCVQQFDPVAFLPSYPLLILLVLRTLRERTSTLNWTPKTQTVDSLVDFVTNKFSFIPSNVSLFKSLPFSIAHCTLSMLRFDTHTIPSDSASTLLVPAHTQSRLFLALINSALMQNYSDEQAFIAKQGSPDTPSKASPPKIFSTIPISTYTFTTFESPVANSRQFYSWIANVTSLFNDAAYPLGMFIRSGKFENFGDFQMALSSIKRALSRFEGATLEGELDEDQVEKDSFPTPHRSPRLDVVSTPKPNTPPREITAPEVVSDGNTQTQSTAEAEDEQPRPLSEDQQEPPRQEQAEQSVDDQPSTEEPQPSTEEPQPSTEQDAYYGTDTHQTDSYQSYSDPYNPSQTDYYGTQQNQEYSGYYQDQPDGYGQNQSYDYGNSGYGYDQSQNQSQGGYGDNQEGYGHDSSGYGYQQSGYYQGGNDSEVNQSYANDNTQQYGYDSTQSYQNEGQEYYGQQEQQYQDTQNQPIEEEAALPLEDEQNQVSGGAEEVQEQPEGSVENGEPAQSVTLPENQTHTLPTPSPSGSPSFSPSHTKSNNPFLDGKATVDGFRSYLSEQDTKSSGFKPTSLFTSLLHFSSLMMSIPRVPKNEKNAANEEAQPLSKSLSLVDSASCLPSIDPFTLHLKSIQRHTEQLLNGGTPLLVLRFYRLLLSTIQFHPCFANNTSFLNYSQSLEKFPLFAPQPLSSFVSFLAATVNTIQTLTQAFPSFSNYFTSPNPLSDSTTQTDLITKSVPFNPKLKPAMNPLLNSFFATHATLSSFKQLPSAYLSENDHTTLLSIVPELPQFGSTPSAVPPLYPFKNHSLLPLFLSMTTSVQNWHTNPFWLSLIDSICLPLLFNPSQNNATQSVFQVIEQIFFDSFPQHLLTVEKRKKDIDKRNKKEGKPEGQYPPDFIFLFDHLVNKEWKWLKELSESAPCLLLSLDRIVLDSTAKSKEKKLSWFAEGPVLQTMISLVVNTEPRSPLFGTILSDTLTVISLASSPAHTLLTTAIKQQKINRTREYLEKANEQIQSIENEVIQFTTRLQTDTQNKEMFERVKRALIQQKGFVIGSDDFQKQSTTNRTIRKIEHMYVTPRTLLVGSKPSLIDFLLRPTVPPTHPQNDKDELESMTFILRSLIPPYVNIVGLTKTALHTLKTFLTTPSTKVTNNMPISFSFTSSFILLHTIQLFDPEQRSIAEQHLEQFVKTEAQKLSHKYMNRTSDENEYNVILNEKEQSMMNVTVKSLVNNTPFYATPTFKSNPIRTQVTAAVVSYHVFTLSSEDAFIPSTIEEVDASLRAHSSVMNSLATEYFQTGESDDKQKPKHSSLERDLAFLHNLTHVYRRTKVKNTETVKCTHKLGTGSGDDVSVSLFAQKCNTMNEITGLIPITSYDSARGQQIQSLLAERNEAIVKATEITSPFYLHISTLIYQLKRTASILNSFITKQAPPTDGGYQNENDQAEALSQQAITLTQNWVVYMIQQFSEFLNQSASSEHSPFKFDPFLINLFDPDNNTNQQFLSTTVNSDGSMTLIVTLFNVTLRTLLSLLPATYTLQNELVTAIVANTLLVPYLKDFLTPSILTLSEWSALYDSAFNGITYHLTTNNLQQELSFLISETTKDTLLQLHATSLISPLNRILRCFSLPVNDIQTNLAWSASQNPHSLLFNPTGYAPSSGYSDPGSEAVQSPLLSIQYAQHSSYSTFLDPLLGVLFSQLLYLFSHNADKFTNVVLTGQHMALEDDESPERLGQTSSDFLPEDFMIPLPIKKIAQTDRLSASAELILKVFKELFSLPHADEHLTSEVVLSSREIGQSTPITGTGFPVILPLSLPQFLPSVGEQLWIDLIEAASLCLIRSQAGLLHPSDPTQEEDTEPAFPSKQEQISKETGFEQHGLYPFNESVWRTLMEAINSFPTVAVSQLSATITTLPQHPSLLNRHSPQNPQPFAFHHIGPLSPSHSLVYGLNVLCETMAMLRWEKDQQGYIVSDHCLLPFSPESVAEIETVRLAQSDTPITLGKATPFSIRTLLAMSSFVKSMILRLVDFIPSDISTFDSRPRSSNQPYSTIDSTTLVSPLLLLQLALSFYCSLLSPQPSSYLLAGSDLAHFPSVLYILASCFHEQSLSHSMHSLITALFADLTTTVSAVLRKQKEIDEKETALRLEASMEMFRQKQMQITQKNKAHDSQRLLAQAEEDRKREQLHSWRSQIKEYNLGQMTGTADTTQLLSSPHSTTLGFMFSCLFQTYSSMVKATQQESMKAMQGALISSVSLFTTSFYSQLPWNLNNHTPLAFTRVLSKTILEEQSLLKTSRSFFPLIPYITLQMDWNIVVNGVEPNVEHEELSLEMDGTGRPSDRVLSTPIVFDPFIYHKDDLRSATEATQDNTPTGQLVKEEFDISYDGLGNRTNQKIDQVLSDELSRLLVLSGMSMMETYSCGSSLLKDLSPSIPTHLSSLSMVPFDILTTERLFSVVSQTMQNISATYTLPSFPSDSLFYLPSIQPFASEPSATFSFTSATHISNLCLVLTSLILVASSVPHTSSFMALINDKQSIRRPSSYTSPESQTPSAILADQHEWKFEDLLRQSEEKTARFSTDRTEFICALDMCRFRVITTTIISLLSITFTPCLKQTSSPSFKTNPLNLFPTPSSINAILVLAFDLLCSIDFVATFQIHQTHDRQSLQSQTQPDQIFSHLTFILNSFVNVFVGSQRSSGTSYPSIISLHRVTILTGLVHILQIGQHTRTALAKIKTPNIIIETAAPVQQAPQQIKQAPEPKRKGTEDNTKSILDAFFSDMPASAPKTQVQAPPRQAVSGKAHTTFPTTLFIENSLLTAILLVIPSAASARSTNPSDTQLSTTLFLFELLMSFLLEVSYPALPQSLFPTTLNSDELHPNQRGSQIIMAHATAQFLSEHSLSQQQSLHIDDLSTILSTIIQLIFTSEPPQIGLSASRTVERQGRMVRSFYQDCATISTDSAFYLFLTTVASSLSILFMPTKLSLTSPTVPDSFFEGPSSRSPCLCLQSFDSLIQSALVSRPEFPKSSGSSVPSAYSLASAIISTNSGAFKLLAPPPQNSPPSSAPLRETEAICLLAHISEFIIRNSSLAALNSDIDAFVANLFEIVEGKWFWEKKALMSDRTRACFGIAVLCMSRKWKGERKNAVTKTDYKKLYKSVSSSLITLSKQRQNTDFRMYVEGAIQNLEPAALKIDEICAILVNSNVNIAPRTPSLLDPHPNEQR</sequence>
<dbReference type="PANTHER" id="PTHR10829">
    <property type="entry name" value="CORTACTIN AND DREBRIN"/>
    <property type="match status" value="1"/>
</dbReference>
<proteinExistence type="predicted"/>
<accession>A0ABQ9X648</accession>
<dbReference type="PANTHER" id="PTHR10829:SF25">
    <property type="entry name" value="DREBRIN-LIKE PROTEIN"/>
    <property type="match status" value="1"/>
</dbReference>
<feature type="compositionally biased region" description="Low complexity" evidence="2">
    <location>
        <begin position="1264"/>
        <end position="1287"/>
    </location>
</feature>
<feature type="compositionally biased region" description="Basic and acidic residues" evidence="2">
    <location>
        <begin position="719"/>
        <end position="728"/>
    </location>
</feature>
<name>A0ABQ9X648_9EUKA</name>
<feature type="compositionally biased region" description="Polar residues" evidence="2">
    <location>
        <begin position="1242"/>
        <end position="1263"/>
    </location>
</feature>
<protein>
    <submittedName>
        <fullName evidence="3">Uncharacterized protein</fullName>
    </submittedName>
</protein>
<feature type="compositionally biased region" description="Polar residues" evidence="2">
    <location>
        <begin position="1084"/>
        <end position="1093"/>
    </location>
</feature>
<feature type="compositionally biased region" description="Polar residues" evidence="2">
    <location>
        <begin position="1324"/>
        <end position="1338"/>
    </location>
</feature>
<evidence type="ECO:0000313" key="4">
    <source>
        <dbReference type="Proteomes" id="UP001281761"/>
    </source>
</evidence>
<keyword evidence="4" id="KW-1185">Reference proteome</keyword>
<organism evidence="3 4">
    <name type="scientific">Blattamonas nauphoetae</name>
    <dbReference type="NCBI Taxonomy" id="2049346"/>
    <lineage>
        <taxon>Eukaryota</taxon>
        <taxon>Metamonada</taxon>
        <taxon>Preaxostyla</taxon>
        <taxon>Oxymonadida</taxon>
        <taxon>Blattamonas</taxon>
    </lineage>
</organism>
<feature type="compositionally biased region" description="Basic and acidic residues" evidence="2">
    <location>
        <begin position="1098"/>
        <end position="1115"/>
    </location>
</feature>
<evidence type="ECO:0000256" key="2">
    <source>
        <dbReference type="SAM" id="MobiDB-lite"/>
    </source>
</evidence>
<feature type="compositionally biased region" description="Low complexity" evidence="2">
    <location>
        <begin position="1225"/>
        <end position="1241"/>
    </location>
</feature>
<evidence type="ECO:0000313" key="3">
    <source>
        <dbReference type="EMBL" id="KAK2947224.1"/>
    </source>
</evidence>
<evidence type="ECO:0000256" key="1">
    <source>
        <dbReference type="SAM" id="Coils"/>
    </source>
</evidence>
<reference evidence="3 4" key="1">
    <citation type="journal article" date="2022" name="bioRxiv">
        <title>Genomics of Preaxostyla Flagellates Illuminates Evolutionary Transitions and the Path Towards Mitochondrial Loss.</title>
        <authorList>
            <person name="Novak L.V.F."/>
            <person name="Treitli S.C."/>
            <person name="Pyrih J."/>
            <person name="Halakuc P."/>
            <person name="Pipaliya S.V."/>
            <person name="Vacek V."/>
            <person name="Brzon O."/>
            <person name="Soukal P."/>
            <person name="Eme L."/>
            <person name="Dacks J.B."/>
            <person name="Karnkowska A."/>
            <person name="Elias M."/>
            <person name="Hampl V."/>
        </authorList>
    </citation>
    <scope>NUCLEOTIDE SEQUENCE [LARGE SCALE GENOMIC DNA]</scope>
    <source>
        <strain evidence="3">NAU3</strain>
        <tissue evidence="3">Gut</tissue>
    </source>
</reference>
<comment type="caution">
    <text evidence="3">The sequence shown here is derived from an EMBL/GenBank/DDBJ whole genome shotgun (WGS) entry which is preliminary data.</text>
</comment>
<dbReference type="EMBL" id="JARBJD010000207">
    <property type="protein sequence ID" value="KAK2947224.1"/>
    <property type="molecule type" value="Genomic_DNA"/>
</dbReference>
<feature type="compositionally biased region" description="Basic and acidic residues" evidence="2">
    <location>
        <begin position="700"/>
        <end position="709"/>
    </location>
</feature>
<feature type="compositionally biased region" description="Polar residues" evidence="2">
    <location>
        <begin position="1149"/>
        <end position="1179"/>
    </location>
</feature>
<feature type="compositionally biased region" description="Low complexity" evidence="2">
    <location>
        <begin position="1126"/>
        <end position="1142"/>
    </location>
</feature>
<dbReference type="Proteomes" id="UP001281761">
    <property type="component" value="Unassembled WGS sequence"/>
</dbReference>
<feature type="compositionally biased region" description="Low complexity" evidence="2">
    <location>
        <begin position="1343"/>
        <end position="1352"/>
    </location>
</feature>
<keyword evidence="1" id="KW-0175">Coiled coil</keyword>
<feature type="region of interest" description="Disordered" evidence="2">
    <location>
        <begin position="1041"/>
        <end position="1363"/>
    </location>
</feature>